<dbReference type="GO" id="GO:0000938">
    <property type="term" value="C:GARP complex"/>
    <property type="evidence" value="ECO:0007669"/>
    <property type="project" value="InterPro"/>
</dbReference>
<evidence type="ECO:0000256" key="1">
    <source>
        <dbReference type="ARBA" id="ARBA00004601"/>
    </source>
</evidence>
<feature type="region of interest" description="Disordered" evidence="7">
    <location>
        <begin position="1"/>
        <end position="35"/>
    </location>
</feature>
<evidence type="ECO:0000256" key="2">
    <source>
        <dbReference type="ARBA" id="ARBA00009150"/>
    </source>
</evidence>
<organism evidence="9 10">
    <name type="scientific">Paspalum notatum var. saurae</name>
    <dbReference type="NCBI Taxonomy" id="547442"/>
    <lineage>
        <taxon>Eukaryota</taxon>
        <taxon>Viridiplantae</taxon>
        <taxon>Streptophyta</taxon>
        <taxon>Embryophyta</taxon>
        <taxon>Tracheophyta</taxon>
        <taxon>Spermatophyta</taxon>
        <taxon>Magnoliopsida</taxon>
        <taxon>Liliopsida</taxon>
        <taxon>Poales</taxon>
        <taxon>Poaceae</taxon>
        <taxon>PACMAD clade</taxon>
        <taxon>Panicoideae</taxon>
        <taxon>Andropogonodae</taxon>
        <taxon>Paspaleae</taxon>
        <taxon>Paspalinae</taxon>
        <taxon>Paspalum</taxon>
    </lineage>
</organism>
<name>A0AAQ3U6Q4_PASNO</name>
<keyword evidence="5" id="KW-0333">Golgi apparatus</keyword>
<accession>A0AAQ3U6Q4</accession>
<keyword evidence="6" id="KW-0175">Coiled coil</keyword>
<evidence type="ECO:0000256" key="5">
    <source>
        <dbReference type="ARBA" id="ARBA00023034"/>
    </source>
</evidence>
<reference evidence="9 10" key="1">
    <citation type="submission" date="2024-02" db="EMBL/GenBank/DDBJ databases">
        <title>High-quality chromosome-scale genome assembly of Pensacola bahiagrass (Paspalum notatum Flugge var. saurae).</title>
        <authorList>
            <person name="Vega J.M."/>
            <person name="Podio M."/>
            <person name="Orjuela J."/>
            <person name="Siena L.A."/>
            <person name="Pessino S.C."/>
            <person name="Combes M.C."/>
            <person name="Mariac C."/>
            <person name="Albertini E."/>
            <person name="Pupilli F."/>
            <person name="Ortiz J.P.A."/>
            <person name="Leblanc O."/>
        </authorList>
    </citation>
    <scope>NUCLEOTIDE SEQUENCE [LARGE SCALE GENOMIC DNA]</scope>
    <source>
        <strain evidence="9">R1</strain>
        <tissue evidence="9">Leaf</tissue>
    </source>
</reference>
<dbReference type="GO" id="GO:0006896">
    <property type="term" value="P:Golgi to vacuole transport"/>
    <property type="evidence" value="ECO:0007669"/>
    <property type="project" value="TreeGrafter"/>
</dbReference>
<sequence length="986" mass="107708">MASRPPLRTTSVASVSSSTDSPTSAGPPGGVPQSITALLNNPLPSAAASSYSWLPWPPPTIALPDAAAAPPSHPCEITRADFAPYLAAVSDPFARFADIRLHATAELAASDGGAPAASSGLAACLREVPALFFKEDFALEDGPTFQAACPLDDDALQERLGQHLDVVEAHLVREIALRSESFYEAQGRLRGLDGEIVTAVGRIRELREVVRVLTGDLVGAARQVQELNATRGNLVALQQKLTLILYVNQALAALKLLVAAADCAGALDVIDDLQNLLDTDELAGLYCFRHIRDQLGTSLDSVNSILSAEFVHAAVPDGKAVDALILSNVKRKASSPLNGTDHEGNIDEDESFILRDQLLPLIICLLRTDKLPAVLRIYRDTLIIVMKASIKATVAELLPILTARPIDSDSVTGDRAADADAGGQSLANKLRSLSSEGFVQLLSAIFRIVQVHLQQAAEVKRIVEWIMGNLDGTLSVDASNPTLQHRGSVVSETQENDSSRVSNTLTRSTSKILFVQGKANDFSIVNSIKNVRADVLRENTEAVFAACDAAHGRWAKLLGVRAALHPRLRLQEFLIIYNITEEFIAATEKIGGRLGYNIRGILQQQSKQFVDYQHSVRMTKIKAVLDQETWVAVDVPEEFQAIVLSLSSTYSSVNGMEMPSIDDNPKFSDQGPTSQEPMYSTENSADNGKVTPVTGESKVESTSQTDNNAAGNLKSTLQTIVHGGVGYHMVNCGLILLKMLSEYVDISKCLPSLSFEVVQRVVEILKLFNTRTCQLVLGAGAMQVSGLKSITSKHLALASQIISFIHSLIPDIRRVLFLKIPEARKQLLMSELDRVTQDYKIHRDEIHSKLVQIMRERLLANLRKLPQIVESWNGPEDNDVQPSQFAKAVTKEVTYLHRILSQTLLEVDVQTIFRQVVQIFHSHITEAFSKLEVRTPQAKNRLCRDVQHILACIRKLPAENFSAENIPNYGLLDEFLAENFGTKVGE</sequence>
<evidence type="ECO:0000313" key="9">
    <source>
        <dbReference type="EMBL" id="WVZ84017.1"/>
    </source>
</evidence>
<dbReference type="GO" id="GO:0019905">
    <property type="term" value="F:syntaxin binding"/>
    <property type="evidence" value="ECO:0007669"/>
    <property type="project" value="TreeGrafter"/>
</dbReference>
<keyword evidence="3" id="KW-0813">Transport</keyword>
<evidence type="ECO:0000256" key="6">
    <source>
        <dbReference type="ARBA" id="ARBA00023054"/>
    </source>
</evidence>
<gene>
    <name evidence="9" type="ORF">U9M48_031101</name>
</gene>
<feature type="domain" description="Vacuolar protein sorting-associated protein 54 C-terminal" evidence="8">
    <location>
        <begin position="727"/>
        <end position="857"/>
    </location>
</feature>
<proteinExistence type="inferred from homology"/>
<feature type="region of interest" description="Disordered" evidence="7">
    <location>
        <begin position="658"/>
        <end position="710"/>
    </location>
</feature>
<feature type="compositionally biased region" description="Polar residues" evidence="7">
    <location>
        <begin position="670"/>
        <end position="686"/>
    </location>
</feature>
<dbReference type="InterPro" id="IPR012501">
    <property type="entry name" value="Vps54_C"/>
</dbReference>
<dbReference type="Proteomes" id="UP001341281">
    <property type="component" value="Chromosome 07"/>
</dbReference>
<comment type="subcellular location">
    <subcellularLocation>
        <location evidence="1">Golgi apparatus</location>
        <location evidence="1">trans-Golgi network</location>
    </subcellularLocation>
</comment>
<dbReference type="GO" id="GO:0015031">
    <property type="term" value="P:protein transport"/>
    <property type="evidence" value="ECO:0007669"/>
    <property type="project" value="UniProtKB-KW"/>
</dbReference>
<feature type="compositionally biased region" description="Low complexity" evidence="7">
    <location>
        <begin position="9"/>
        <end position="26"/>
    </location>
</feature>
<dbReference type="GO" id="GO:0005829">
    <property type="term" value="C:cytosol"/>
    <property type="evidence" value="ECO:0007669"/>
    <property type="project" value="GOC"/>
</dbReference>
<evidence type="ECO:0000313" key="10">
    <source>
        <dbReference type="Proteomes" id="UP001341281"/>
    </source>
</evidence>
<keyword evidence="10" id="KW-1185">Reference proteome</keyword>
<dbReference type="PANTHER" id="PTHR12965:SF0">
    <property type="entry name" value="VACUOLAR PROTEIN SORTING-ASSOCIATED PROTEIN 54"/>
    <property type="match status" value="1"/>
</dbReference>
<keyword evidence="4" id="KW-0653">Protein transport</keyword>
<dbReference type="Gene3D" id="6.10.250.860">
    <property type="match status" value="1"/>
</dbReference>
<dbReference type="AlphaFoldDB" id="A0AAQ3U6Q4"/>
<dbReference type="EMBL" id="CP144751">
    <property type="protein sequence ID" value="WVZ84017.1"/>
    <property type="molecule type" value="Genomic_DNA"/>
</dbReference>
<dbReference type="InterPro" id="IPR039745">
    <property type="entry name" value="Vps54"/>
</dbReference>
<dbReference type="PANTHER" id="PTHR12965">
    <property type="entry name" value="VACUOLAR PROTEIN SORTING 54"/>
    <property type="match status" value="1"/>
</dbReference>
<evidence type="ECO:0000256" key="3">
    <source>
        <dbReference type="ARBA" id="ARBA00022448"/>
    </source>
</evidence>
<protein>
    <recommendedName>
        <fullName evidence="8">Vacuolar protein sorting-associated protein 54 C-terminal domain-containing protein</fullName>
    </recommendedName>
</protein>
<comment type="similarity">
    <text evidence="2">Belongs to the VPS54 family.</text>
</comment>
<evidence type="ECO:0000259" key="8">
    <source>
        <dbReference type="Pfam" id="PF07928"/>
    </source>
</evidence>
<dbReference type="Pfam" id="PF07928">
    <property type="entry name" value="Vps54"/>
    <property type="match status" value="1"/>
</dbReference>
<evidence type="ECO:0000256" key="4">
    <source>
        <dbReference type="ARBA" id="ARBA00022927"/>
    </source>
</evidence>
<evidence type="ECO:0000256" key="7">
    <source>
        <dbReference type="SAM" id="MobiDB-lite"/>
    </source>
</evidence>
<feature type="compositionally biased region" description="Polar residues" evidence="7">
    <location>
        <begin position="700"/>
        <end position="710"/>
    </location>
</feature>
<dbReference type="GO" id="GO:0042147">
    <property type="term" value="P:retrograde transport, endosome to Golgi"/>
    <property type="evidence" value="ECO:0007669"/>
    <property type="project" value="InterPro"/>
</dbReference>